<name>A0A9Q2NZ71_9RHOB</name>
<dbReference type="SUPFAM" id="SSF55729">
    <property type="entry name" value="Acyl-CoA N-acyltransferases (Nat)"/>
    <property type="match status" value="1"/>
</dbReference>
<evidence type="ECO:0000259" key="1">
    <source>
        <dbReference type="Pfam" id="PF13480"/>
    </source>
</evidence>
<evidence type="ECO:0000313" key="2">
    <source>
        <dbReference type="EMBL" id="MBM2353647.1"/>
    </source>
</evidence>
<feature type="domain" description="BioF2-like acetyltransferase" evidence="1">
    <location>
        <begin position="117"/>
        <end position="242"/>
    </location>
</feature>
<dbReference type="PANTHER" id="PTHR36174:SF1">
    <property type="entry name" value="LIPID II:GLYCINE GLYCYLTRANSFERASE"/>
    <property type="match status" value="1"/>
</dbReference>
<dbReference type="Pfam" id="PF13480">
    <property type="entry name" value="Acetyltransf_6"/>
    <property type="match status" value="1"/>
</dbReference>
<dbReference type="InterPro" id="IPR038740">
    <property type="entry name" value="BioF2-like_GNAT_dom"/>
</dbReference>
<protein>
    <submittedName>
        <fullName evidence="2">GNAT family N-acetyltransferase</fullName>
    </submittedName>
</protein>
<dbReference type="PANTHER" id="PTHR36174">
    <property type="entry name" value="LIPID II:GLYCINE GLYCYLTRANSFERASE"/>
    <property type="match status" value="1"/>
</dbReference>
<proteinExistence type="predicted"/>
<evidence type="ECO:0000313" key="3">
    <source>
        <dbReference type="Proteomes" id="UP000809337"/>
    </source>
</evidence>
<dbReference type="InterPro" id="IPR050644">
    <property type="entry name" value="PG_Glycine_Bridge_Synth"/>
</dbReference>
<dbReference type="Proteomes" id="UP000809337">
    <property type="component" value="Unassembled WGS sequence"/>
</dbReference>
<dbReference type="RefSeq" id="WP_231032849.1">
    <property type="nucleotide sequence ID" value="NZ_JAJNGX010000002.1"/>
</dbReference>
<dbReference type="EMBL" id="JAFBWN010000002">
    <property type="protein sequence ID" value="MBM2353647.1"/>
    <property type="molecule type" value="Genomic_DNA"/>
</dbReference>
<reference evidence="2" key="1">
    <citation type="submission" date="2021-01" db="EMBL/GenBank/DDBJ databases">
        <title>Diatom-associated Roseobacters Show Island Model of Population Structure.</title>
        <authorList>
            <person name="Qu L."/>
            <person name="Feng X."/>
            <person name="Chen Y."/>
            <person name="Li L."/>
            <person name="Wang X."/>
            <person name="Hu Z."/>
            <person name="Wang H."/>
            <person name="Luo H."/>
        </authorList>
    </citation>
    <scope>NUCLEOTIDE SEQUENCE</scope>
    <source>
        <strain evidence="2">SM26-45</strain>
    </source>
</reference>
<organism evidence="2 3">
    <name type="scientific">Pseudosulfitobacter pseudonitzschiae</name>
    <dbReference type="NCBI Taxonomy" id="1402135"/>
    <lineage>
        <taxon>Bacteria</taxon>
        <taxon>Pseudomonadati</taxon>
        <taxon>Pseudomonadota</taxon>
        <taxon>Alphaproteobacteria</taxon>
        <taxon>Rhodobacterales</taxon>
        <taxon>Roseobacteraceae</taxon>
        <taxon>Pseudosulfitobacter</taxon>
    </lineage>
</organism>
<comment type="caution">
    <text evidence="2">The sequence shown here is derived from an EMBL/GenBank/DDBJ whole genome shotgun (WGS) entry which is preliminary data.</text>
</comment>
<dbReference type="Gene3D" id="3.40.630.30">
    <property type="match status" value="1"/>
</dbReference>
<sequence>MFDCAPPLCPTPLMQSAAFEAALRACGQRPVRLSCGTLMLRRKVAGLPVAMLPRAALPDPALTLSLAREITRAPLLMSPARPTDLSAQGALPLVSPARQAILALQPDSDAMRAKLHQKWRNRLKHGEKAGLQVRHHPLPWRSDHWLLQADTAQQRARGYSNWPVPLTLGFAATTPRAAILFEAFQGADPVAALLILRHGTTATYHIGHTTAAGRAASAHTLLMWTAMRWCADHGHDWLDLGLVETQRNAGLARFKLGTGADVVPLGGTWVHWSPLRPLRRLTWLDRKAMIP</sequence>
<accession>A0A9Q2NZ71</accession>
<gene>
    <name evidence="2" type="ORF">JQX14_03810</name>
</gene>
<dbReference type="InterPro" id="IPR016181">
    <property type="entry name" value="Acyl_CoA_acyltransferase"/>
</dbReference>
<dbReference type="AlphaFoldDB" id="A0A9Q2NZ71"/>